<protein>
    <submittedName>
        <fullName evidence="2">DUF74-domain-containing protein</fullName>
    </submittedName>
</protein>
<dbReference type="Pfam" id="PF01906">
    <property type="entry name" value="YbjQ_1"/>
    <property type="match status" value="1"/>
</dbReference>
<comment type="similarity">
    <text evidence="1">Belongs to the UPF0145 family.</text>
</comment>
<dbReference type="PANTHER" id="PTHR34068">
    <property type="entry name" value="UPF0145 PROTEIN YBJQ"/>
    <property type="match status" value="1"/>
</dbReference>
<dbReference type="SUPFAM" id="SSF117782">
    <property type="entry name" value="YbjQ-like"/>
    <property type="match status" value="1"/>
</dbReference>
<proteinExistence type="inferred from homology"/>
<dbReference type="HAMAP" id="MF_00338">
    <property type="entry name" value="UPF0145"/>
    <property type="match status" value="1"/>
</dbReference>
<dbReference type="OrthoDB" id="68104at2759"/>
<dbReference type="Gene3D" id="3.30.110.70">
    <property type="entry name" value="Hypothetical protein apc22750. Chain B"/>
    <property type="match status" value="1"/>
</dbReference>
<organism evidence="2 3">
    <name type="scientific">Gonapodya prolifera (strain JEL478)</name>
    <name type="common">Monoblepharis prolifera</name>
    <dbReference type="NCBI Taxonomy" id="1344416"/>
    <lineage>
        <taxon>Eukaryota</taxon>
        <taxon>Fungi</taxon>
        <taxon>Fungi incertae sedis</taxon>
        <taxon>Chytridiomycota</taxon>
        <taxon>Chytridiomycota incertae sedis</taxon>
        <taxon>Monoblepharidomycetes</taxon>
        <taxon>Monoblepharidales</taxon>
        <taxon>Gonapodyaceae</taxon>
        <taxon>Gonapodya</taxon>
    </lineage>
</organism>
<dbReference type="EMBL" id="KQ965752">
    <property type="protein sequence ID" value="KXS16443.1"/>
    <property type="molecule type" value="Genomic_DNA"/>
</dbReference>
<evidence type="ECO:0000313" key="3">
    <source>
        <dbReference type="Proteomes" id="UP000070544"/>
    </source>
</evidence>
<gene>
    <name evidence="2" type="ORF">M427DRAFT_97753</name>
</gene>
<keyword evidence="3" id="KW-1185">Reference proteome</keyword>
<sequence>MSDAIDHKMVSTLFEAPIGFEIVQHFGVVRGITVRSRNIIAAFGGALKSLVGGTIETYRTLCEDARMEAYNIMVYQAFQHGANCILAVRYDTTEIGEGMTEVFCYGTAVLVAAKK</sequence>
<dbReference type="PANTHER" id="PTHR34068:SF2">
    <property type="entry name" value="UPF0145 PROTEIN SCO3412"/>
    <property type="match status" value="1"/>
</dbReference>
<evidence type="ECO:0000313" key="2">
    <source>
        <dbReference type="EMBL" id="KXS16443.1"/>
    </source>
</evidence>
<dbReference type="Proteomes" id="UP000070544">
    <property type="component" value="Unassembled WGS sequence"/>
</dbReference>
<dbReference type="AlphaFoldDB" id="A0A139AJ07"/>
<dbReference type="OMA" id="WTEICAY"/>
<evidence type="ECO:0000256" key="1">
    <source>
        <dbReference type="ARBA" id="ARBA00010751"/>
    </source>
</evidence>
<reference evidence="2 3" key="1">
    <citation type="journal article" date="2015" name="Genome Biol. Evol.">
        <title>Phylogenomic analyses indicate that early fungi evolved digesting cell walls of algal ancestors of land plants.</title>
        <authorList>
            <person name="Chang Y."/>
            <person name="Wang S."/>
            <person name="Sekimoto S."/>
            <person name="Aerts A.L."/>
            <person name="Choi C."/>
            <person name="Clum A."/>
            <person name="LaButti K.M."/>
            <person name="Lindquist E.A."/>
            <person name="Yee Ngan C."/>
            <person name="Ohm R.A."/>
            <person name="Salamov A.A."/>
            <person name="Grigoriev I.V."/>
            <person name="Spatafora J.W."/>
            <person name="Berbee M.L."/>
        </authorList>
    </citation>
    <scope>NUCLEOTIDE SEQUENCE [LARGE SCALE GENOMIC DNA]</scope>
    <source>
        <strain evidence="2 3">JEL478</strain>
    </source>
</reference>
<name>A0A139AJ07_GONPJ</name>
<accession>A0A139AJ07</accession>
<dbReference type="InterPro" id="IPR035439">
    <property type="entry name" value="UPF0145_dom_sf"/>
</dbReference>
<dbReference type="InterPro" id="IPR002765">
    <property type="entry name" value="UPF0145_YbjQ-like"/>
</dbReference>